<accession>A0AAE1DJM6</accession>
<feature type="region of interest" description="Disordered" evidence="1">
    <location>
        <begin position="343"/>
        <end position="376"/>
    </location>
</feature>
<feature type="compositionally biased region" description="Polar residues" evidence="1">
    <location>
        <begin position="523"/>
        <end position="532"/>
    </location>
</feature>
<evidence type="ECO:0000313" key="3">
    <source>
        <dbReference type="Proteomes" id="UP001283361"/>
    </source>
</evidence>
<feature type="compositionally biased region" description="Polar residues" evidence="1">
    <location>
        <begin position="457"/>
        <end position="471"/>
    </location>
</feature>
<keyword evidence="3" id="KW-1185">Reference proteome</keyword>
<evidence type="ECO:0000256" key="1">
    <source>
        <dbReference type="SAM" id="MobiDB-lite"/>
    </source>
</evidence>
<protein>
    <submittedName>
        <fullName evidence="2">Uncharacterized protein</fullName>
    </submittedName>
</protein>
<proteinExistence type="predicted"/>
<name>A0AAE1DJM6_9GAST</name>
<comment type="caution">
    <text evidence="2">The sequence shown here is derived from an EMBL/GenBank/DDBJ whole genome shotgun (WGS) entry which is preliminary data.</text>
</comment>
<sequence>MQSSVVVKENGAHPPPDRLRLRIVEMAEKRSRTGSGNMSAKSFSNSRQLNQPDINVHHIGLKKGEREIKGEVFRPPIIARVGRSRERINLELPKTPKPRQDQQQLSLYDRVVVLDGGNHRNGNAKDKASAWLLKRFRQRRFPNVDDKTENGNSNQAVVEAILPSQFRPMAAEPTKRFRTLSGTVREKATPVEFPHHVRISCLSKTPEEEADTISVTPTTHFPSNDSADVKKQSRPGPNEFPNERFFDQTDTFGKRQESKGSLIARDKQENRLCGLRGNALTTPPPRQNSTRKPGLFSASLEAFRRRLKLTASKYTERLNNENVDRTEDYVIRAEPRVHTAALTRSPTQTPNHSLKTPPLLPRSNISQHRPSSEIRPIDPKLRQPYLQSSWENDDDKCNNISKKEIYTLISNNEETDTINKNHTTDKIGNNISNKYNITSSNHFKDVNSKEEGRRNVNPANSKTNVDSNNSQKAHNHVVATKEFHPDTEEADITSDTFPCIISSKEPVPKVKTYVVMDSPSGKARNQPSTTAEPQPPPRRVVPLTEHNMRLHESLQAMFERRAQRVARYQKRQRANNQQHHCHELKGQQQATELQKNPPIQHRQLMQQHYQQQRIKQQLDKEQVSGYDSDTSEESISVSRIRKWVIDVTEKRALQVHAGNTETCDLTLNYVAESEIAVEGAIPFENALNKQGVVCC</sequence>
<feature type="region of interest" description="Disordered" evidence="1">
    <location>
        <begin position="518"/>
        <end position="540"/>
    </location>
</feature>
<dbReference type="EMBL" id="JAWDGP010003672">
    <property type="protein sequence ID" value="KAK3771838.1"/>
    <property type="molecule type" value="Genomic_DNA"/>
</dbReference>
<feature type="region of interest" description="Disordered" evidence="1">
    <location>
        <begin position="445"/>
        <end position="471"/>
    </location>
</feature>
<dbReference type="Proteomes" id="UP001283361">
    <property type="component" value="Unassembled WGS sequence"/>
</dbReference>
<feature type="compositionally biased region" description="Basic and acidic residues" evidence="1">
    <location>
        <begin position="241"/>
        <end position="270"/>
    </location>
</feature>
<feature type="compositionally biased region" description="Polar residues" evidence="1">
    <location>
        <begin position="213"/>
        <end position="226"/>
    </location>
</feature>
<gene>
    <name evidence="2" type="ORF">RRG08_028746</name>
</gene>
<feature type="compositionally biased region" description="Polar residues" evidence="1">
    <location>
        <begin position="343"/>
        <end position="354"/>
    </location>
</feature>
<evidence type="ECO:0000313" key="2">
    <source>
        <dbReference type="EMBL" id="KAK3771838.1"/>
    </source>
</evidence>
<feature type="compositionally biased region" description="Basic and acidic residues" evidence="1">
    <location>
        <begin position="445"/>
        <end position="454"/>
    </location>
</feature>
<feature type="region of interest" description="Disordered" evidence="1">
    <location>
        <begin position="204"/>
        <end position="270"/>
    </location>
</feature>
<dbReference type="AlphaFoldDB" id="A0AAE1DJM6"/>
<organism evidence="2 3">
    <name type="scientific">Elysia crispata</name>
    <name type="common">lettuce slug</name>
    <dbReference type="NCBI Taxonomy" id="231223"/>
    <lineage>
        <taxon>Eukaryota</taxon>
        <taxon>Metazoa</taxon>
        <taxon>Spiralia</taxon>
        <taxon>Lophotrochozoa</taxon>
        <taxon>Mollusca</taxon>
        <taxon>Gastropoda</taxon>
        <taxon>Heterobranchia</taxon>
        <taxon>Euthyneura</taxon>
        <taxon>Panpulmonata</taxon>
        <taxon>Sacoglossa</taxon>
        <taxon>Placobranchoidea</taxon>
        <taxon>Plakobranchidae</taxon>
        <taxon>Elysia</taxon>
    </lineage>
</organism>
<reference evidence="2" key="1">
    <citation type="journal article" date="2023" name="G3 (Bethesda)">
        <title>A reference genome for the long-term kleptoplast-retaining sea slug Elysia crispata morphotype clarki.</title>
        <authorList>
            <person name="Eastman K.E."/>
            <person name="Pendleton A.L."/>
            <person name="Shaikh M.A."/>
            <person name="Suttiyut T."/>
            <person name="Ogas R."/>
            <person name="Tomko P."/>
            <person name="Gavelis G."/>
            <person name="Widhalm J.R."/>
            <person name="Wisecaver J.H."/>
        </authorList>
    </citation>
    <scope>NUCLEOTIDE SEQUENCE</scope>
    <source>
        <strain evidence="2">ECLA1</strain>
    </source>
</reference>